<dbReference type="RefSeq" id="WP_331703474.1">
    <property type="nucleotide sequence ID" value="NZ_JAZHBO010000001.1"/>
</dbReference>
<keyword evidence="6" id="KW-0862">Zinc</keyword>
<comment type="catalytic activity">
    <reaction evidence="8">
        <text>adenosine + phosphate = alpha-D-ribose 1-phosphate + adenine</text>
        <dbReference type="Rhea" id="RHEA:27642"/>
        <dbReference type="ChEBI" id="CHEBI:16335"/>
        <dbReference type="ChEBI" id="CHEBI:16708"/>
        <dbReference type="ChEBI" id="CHEBI:43474"/>
        <dbReference type="ChEBI" id="CHEBI:57720"/>
        <dbReference type="EC" id="2.4.2.1"/>
    </reaction>
    <physiologicalReaction direction="left-to-right" evidence="8">
        <dbReference type="Rhea" id="RHEA:27643"/>
    </physiologicalReaction>
</comment>
<comment type="catalytic activity">
    <reaction evidence="1">
        <text>inosine + phosphate = alpha-D-ribose 1-phosphate + hypoxanthine</text>
        <dbReference type="Rhea" id="RHEA:27646"/>
        <dbReference type="ChEBI" id="CHEBI:17368"/>
        <dbReference type="ChEBI" id="CHEBI:17596"/>
        <dbReference type="ChEBI" id="CHEBI:43474"/>
        <dbReference type="ChEBI" id="CHEBI:57720"/>
        <dbReference type="EC" id="2.4.2.1"/>
    </reaction>
    <physiologicalReaction direction="left-to-right" evidence="1">
        <dbReference type="Rhea" id="RHEA:27647"/>
    </physiologicalReaction>
</comment>
<evidence type="ECO:0000313" key="12">
    <source>
        <dbReference type="Proteomes" id="UP001356170"/>
    </source>
</evidence>
<evidence type="ECO:0000256" key="9">
    <source>
        <dbReference type="ARBA" id="ARBA00049893"/>
    </source>
</evidence>
<comment type="catalytic activity">
    <reaction evidence="9">
        <text>S-methyl-5'-thioadenosine + phosphate = 5-(methylsulfanyl)-alpha-D-ribose 1-phosphate + adenine</text>
        <dbReference type="Rhea" id="RHEA:11852"/>
        <dbReference type="ChEBI" id="CHEBI:16708"/>
        <dbReference type="ChEBI" id="CHEBI:17509"/>
        <dbReference type="ChEBI" id="CHEBI:43474"/>
        <dbReference type="ChEBI" id="CHEBI:58533"/>
        <dbReference type="EC" id="2.4.2.28"/>
    </reaction>
    <physiologicalReaction direction="left-to-right" evidence="9">
        <dbReference type="Rhea" id="RHEA:11853"/>
    </physiologicalReaction>
</comment>
<evidence type="ECO:0000256" key="1">
    <source>
        <dbReference type="ARBA" id="ARBA00000553"/>
    </source>
</evidence>
<evidence type="ECO:0000256" key="5">
    <source>
        <dbReference type="ARBA" id="ARBA00022801"/>
    </source>
</evidence>
<dbReference type="NCBIfam" id="TIGR00726">
    <property type="entry name" value="peptidoglycan editing factor PgeF"/>
    <property type="match status" value="1"/>
</dbReference>
<evidence type="ECO:0000256" key="10">
    <source>
        <dbReference type="RuleBase" id="RU361274"/>
    </source>
</evidence>
<evidence type="ECO:0000256" key="3">
    <source>
        <dbReference type="ARBA" id="ARBA00022679"/>
    </source>
</evidence>
<dbReference type="PANTHER" id="PTHR30616">
    <property type="entry name" value="UNCHARACTERIZED PROTEIN YFIH"/>
    <property type="match status" value="1"/>
</dbReference>
<dbReference type="Pfam" id="PF02578">
    <property type="entry name" value="Cu-oxidase_4"/>
    <property type="match status" value="1"/>
</dbReference>
<dbReference type="SUPFAM" id="SSF64438">
    <property type="entry name" value="CNF1/YfiH-like putative cysteine hydrolases"/>
    <property type="match status" value="1"/>
</dbReference>
<name>A0ABU7UYU3_9GAMM</name>
<proteinExistence type="inferred from homology"/>
<sequence>MSGWITAQWPAPTGVHALTTTRDGDGVSVAPFDRFNMGNCASPTGDDPQAVQVNRERLQVQAKLPSAPFWLKQVHGIEVVELQRMDQLNDLPTADAAFTREPNLVISIQTADCLPVLLTDRHGTVVGGAHAGWRSLAAGVIERTVEAMQVPASDLLVWLGPAAGPQHYEIGVDVFDAFVSQDWKAASAFKCSRDDHWYVDLYALARLRLATLGVRADQIHGGDLCTIADANRFYSHRRDQRTGRMASLIWRCA</sequence>
<evidence type="ECO:0000256" key="2">
    <source>
        <dbReference type="ARBA" id="ARBA00007353"/>
    </source>
</evidence>
<keyword evidence="12" id="KW-1185">Reference proteome</keyword>
<dbReference type="Proteomes" id="UP001356170">
    <property type="component" value="Unassembled WGS sequence"/>
</dbReference>
<dbReference type="PANTHER" id="PTHR30616:SF2">
    <property type="entry name" value="PURINE NUCLEOSIDE PHOSPHORYLASE LACC1"/>
    <property type="match status" value="1"/>
</dbReference>
<evidence type="ECO:0000256" key="8">
    <source>
        <dbReference type="ARBA" id="ARBA00048968"/>
    </source>
</evidence>
<dbReference type="EMBL" id="JAZHBO010000001">
    <property type="protein sequence ID" value="MEF2155428.1"/>
    <property type="molecule type" value="Genomic_DNA"/>
</dbReference>
<protein>
    <recommendedName>
        <fullName evidence="10">Purine nucleoside phosphorylase</fullName>
    </recommendedName>
</protein>
<evidence type="ECO:0000256" key="6">
    <source>
        <dbReference type="ARBA" id="ARBA00022833"/>
    </source>
</evidence>
<evidence type="ECO:0000313" key="11">
    <source>
        <dbReference type="EMBL" id="MEF2155428.1"/>
    </source>
</evidence>
<evidence type="ECO:0000256" key="4">
    <source>
        <dbReference type="ARBA" id="ARBA00022723"/>
    </source>
</evidence>
<organism evidence="11 12">
    <name type="scientific">Aquilutibacter rugosus</name>
    <dbReference type="NCBI Taxonomy" id="3115820"/>
    <lineage>
        <taxon>Bacteria</taxon>
        <taxon>Pseudomonadati</taxon>
        <taxon>Pseudomonadota</taxon>
        <taxon>Gammaproteobacteria</taxon>
        <taxon>Lysobacterales</taxon>
        <taxon>Lysobacteraceae</taxon>
        <taxon>Aquilutibacter</taxon>
    </lineage>
</organism>
<dbReference type="CDD" id="cd16833">
    <property type="entry name" value="YfiH"/>
    <property type="match status" value="1"/>
</dbReference>
<dbReference type="InterPro" id="IPR011324">
    <property type="entry name" value="Cytotoxic_necrot_fac-like_cat"/>
</dbReference>
<accession>A0ABU7UYU3</accession>
<gene>
    <name evidence="11" type="primary">pgeF</name>
    <name evidence="11" type="ORF">V3390_04170</name>
</gene>
<keyword evidence="3" id="KW-0808">Transferase</keyword>
<keyword evidence="4" id="KW-0479">Metal-binding</keyword>
<dbReference type="InterPro" id="IPR038371">
    <property type="entry name" value="Cu_polyphenol_OxRdtase_sf"/>
</dbReference>
<dbReference type="Gene3D" id="3.60.140.10">
    <property type="entry name" value="CNF1/YfiH-like putative cysteine hydrolases"/>
    <property type="match status" value="1"/>
</dbReference>
<comment type="catalytic activity">
    <reaction evidence="7">
        <text>adenosine + H2O + H(+) = inosine + NH4(+)</text>
        <dbReference type="Rhea" id="RHEA:24408"/>
        <dbReference type="ChEBI" id="CHEBI:15377"/>
        <dbReference type="ChEBI" id="CHEBI:15378"/>
        <dbReference type="ChEBI" id="CHEBI:16335"/>
        <dbReference type="ChEBI" id="CHEBI:17596"/>
        <dbReference type="ChEBI" id="CHEBI:28938"/>
        <dbReference type="EC" id="3.5.4.4"/>
    </reaction>
    <physiologicalReaction direction="left-to-right" evidence="7">
        <dbReference type="Rhea" id="RHEA:24409"/>
    </physiologicalReaction>
</comment>
<reference evidence="11 12" key="1">
    <citation type="submission" date="2024-01" db="EMBL/GenBank/DDBJ databases">
        <title>Novel species of the genus Luteimonas isolated from rivers.</title>
        <authorList>
            <person name="Lu H."/>
        </authorList>
    </citation>
    <scope>NUCLEOTIDE SEQUENCE [LARGE SCALE GENOMIC DNA]</scope>
    <source>
        <strain evidence="11 12">FXH3W</strain>
    </source>
</reference>
<dbReference type="InterPro" id="IPR003730">
    <property type="entry name" value="Cu_polyphenol_OxRdtase"/>
</dbReference>
<comment type="caution">
    <text evidence="11">The sequence shown here is derived from an EMBL/GenBank/DDBJ whole genome shotgun (WGS) entry which is preliminary data.</text>
</comment>
<evidence type="ECO:0000256" key="7">
    <source>
        <dbReference type="ARBA" id="ARBA00047989"/>
    </source>
</evidence>
<keyword evidence="5" id="KW-0378">Hydrolase</keyword>
<comment type="similarity">
    <text evidence="2 10">Belongs to the purine nucleoside phosphorylase YfiH/LACC1 family.</text>
</comment>